<name>A0A3N2DCU3_9MICO</name>
<dbReference type="SUPFAM" id="SSF46689">
    <property type="entry name" value="Homeodomain-like"/>
    <property type="match status" value="1"/>
</dbReference>
<dbReference type="PROSITE" id="PS50977">
    <property type="entry name" value="HTH_TETR_2"/>
    <property type="match status" value="1"/>
</dbReference>
<keyword evidence="1 2" id="KW-0238">DNA-binding</keyword>
<dbReference type="Proteomes" id="UP000275356">
    <property type="component" value="Unassembled WGS sequence"/>
</dbReference>
<dbReference type="InterPro" id="IPR009057">
    <property type="entry name" value="Homeodomain-like_sf"/>
</dbReference>
<dbReference type="PANTHER" id="PTHR30055">
    <property type="entry name" value="HTH-TYPE TRANSCRIPTIONAL REGULATOR RUTR"/>
    <property type="match status" value="1"/>
</dbReference>
<protein>
    <submittedName>
        <fullName evidence="4">TetR family transcriptional regulator</fullName>
    </submittedName>
</protein>
<dbReference type="PRINTS" id="PR00455">
    <property type="entry name" value="HTHTETR"/>
</dbReference>
<evidence type="ECO:0000256" key="2">
    <source>
        <dbReference type="PROSITE-ProRule" id="PRU00335"/>
    </source>
</evidence>
<dbReference type="InterPro" id="IPR001647">
    <property type="entry name" value="HTH_TetR"/>
</dbReference>
<keyword evidence="5" id="KW-1185">Reference proteome</keyword>
<feature type="DNA-binding region" description="H-T-H motif" evidence="2">
    <location>
        <begin position="27"/>
        <end position="46"/>
    </location>
</feature>
<evidence type="ECO:0000256" key="1">
    <source>
        <dbReference type="ARBA" id="ARBA00023125"/>
    </source>
</evidence>
<proteinExistence type="predicted"/>
<evidence type="ECO:0000313" key="5">
    <source>
        <dbReference type="Proteomes" id="UP000275356"/>
    </source>
</evidence>
<dbReference type="GO" id="GO:0003700">
    <property type="term" value="F:DNA-binding transcription factor activity"/>
    <property type="evidence" value="ECO:0007669"/>
    <property type="project" value="TreeGrafter"/>
</dbReference>
<evidence type="ECO:0000313" key="4">
    <source>
        <dbReference type="EMBL" id="ROR97593.1"/>
    </source>
</evidence>
<dbReference type="Gene3D" id="1.10.357.10">
    <property type="entry name" value="Tetracycline Repressor, domain 2"/>
    <property type="match status" value="1"/>
</dbReference>
<gene>
    <name evidence="4" type="ORF">EDD28_2193</name>
</gene>
<reference evidence="4 5" key="1">
    <citation type="submission" date="2018-11" db="EMBL/GenBank/DDBJ databases">
        <title>Sequencing the genomes of 1000 actinobacteria strains.</title>
        <authorList>
            <person name="Klenk H.-P."/>
        </authorList>
    </citation>
    <scope>NUCLEOTIDE SEQUENCE [LARGE SCALE GENOMIC DNA]</scope>
    <source>
        <strain evidence="4 5">DSM 13521</strain>
    </source>
</reference>
<feature type="domain" description="HTH tetR-type" evidence="3">
    <location>
        <begin position="4"/>
        <end position="64"/>
    </location>
</feature>
<accession>A0A3N2DCU3</accession>
<dbReference type="GO" id="GO:0000976">
    <property type="term" value="F:transcription cis-regulatory region binding"/>
    <property type="evidence" value="ECO:0007669"/>
    <property type="project" value="TreeGrafter"/>
</dbReference>
<organism evidence="4 5">
    <name type="scientific">Salana multivorans</name>
    <dbReference type="NCBI Taxonomy" id="120377"/>
    <lineage>
        <taxon>Bacteria</taxon>
        <taxon>Bacillati</taxon>
        <taxon>Actinomycetota</taxon>
        <taxon>Actinomycetes</taxon>
        <taxon>Micrococcales</taxon>
        <taxon>Beutenbergiaceae</taxon>
        <taxon>Salana</taxon>
    </lineage>
</organism>
<dbReference type="PANTHER" id="PTHR30055:SF146">
    <property type="entry name" value="HTH-TYPE TRANSCRIPTIONAL DUAL REGULATOR CECR"/>
    <property type="match status" value="1"/>
</dbReference>
<evidence type="ECO:0000259" key="3">
    <source>
        <dbReference type="PROSITE" id="PS50977"/>
    </source>
</evidence>
<comment type="caution">
    <text evidence="4">The sequence shown here is derived from an EMBL/GenBank/DDBJ whole genome shotgun (WGS) entry which is preliminary data.</text>
</comment>
<dbReference type="EMBL" id="RKHQ01000001">
    <property type="protein sequence ID" value="ROR97593.1"/>
    <property type="molecule type" value="Genomic_DNA"/>
</dbReference>
<dbReference type="InterPro" id="IPR050109">
    <property type="entry name" value="HTH-type_TetR-like_transc_reg"/>
</dbReference>
<dbReference type="AlphaFoldDB" id="A0A3N2DCU3"/>
<sequence length="197" mass="21260">MRGSERRELVLSAAAEVFGERGYVGATTDAVARAAGVSQPYVVRMFGSKAALFEAVLERSLDRLLETFRSAAAEVGRSSPGQQELAACVGRNYVDLLRDRGILLSLMQAFMLGADPEIGPIARAGWIRVYRTLRDEIGLTPEAVVDVLSGGMLINTLVGVRLAADWEEPDVRELLETALPTKVGILRELADRDASGT</sequence>
<dbReference type="Pfam" id="PF00440">
    <property type="entry name" value="TetR_N"/>
    <property type="match status" value="1"/>
</dbReference>